<proteinExistence type="predicted"/>
<dbReference type="Proteomes" id="UP000254425">
    <property type="component" value="Chromosome"/>
</dbReference>
<dbReference type="EMBL" id="CP031320">
    <property type="protein sequence ID" value="AXK34190.1"/>
    <property type="molecule type" value="Genomic_DNA"/>
</dbReference>
<evidence type="ECO:0000259" key="1">
    <source>
        <dbReference type="Pfam" id="PF04149"/>
    </source>
</evidence>
<dbReference type="AlphaFoldDB" id="A0A345XRC4"/>
<evidence type="ECO:0000313" key="3">
    <source>
        <dbReference type="Proteomes" id="UP000254425"/>
    </source>
</evidence>
<protein>
    <submittedName>
        <fullName evidence="2">DUF397 domain-containing protein</fullName>
    </submittedName>
</protein>
<keyword evidence="3" id="KW-1185">Reference proteome</keyword>
<reference evidence="2 3" key="1">
    <citation type="submission" date="2018-07" db="EMBL/GenBank/DDBJ databases">
        <title>Draft genome of the type strain Streptomyces armeniacus ATCC 15676.</title>
        <authorList>
            <person name="Labana P."/>
            <person name="Gosse J.T."/>
            <person name="Boddy C.N."/>
        </authorList>
    </citation>
    <scope>NUCLEOTIDE SEQUENCE [LARGE SCALE GENOMIC DNA]</scope>
    <source>
        <strain evidence="2 3">ATCC 15676</strain>
    </source>
</reference>
<dbReference type="RefSeq" id="WP_208879492.1">
    <property type="nucleotide sequence ID" value="NZ_CP031320.1"/>
</dbReference>
<sequence length="87" mass="8958">MRNQIPTTMWRKSSYSGDDGGSCVECAALGAAAWRKSSHSSDTGGECVEVAALPAAIAVRDSKNPDGPHLTVSTEAFAAFVRSAATA</sequence>
<evidence type="ECO:0000313" key="2">
    <source>
        <dbReference type="EMBL" id="AXK34190.1"/>
    </source>
</evidence>
<feature type="domain" description="DUF397" evidence="1">
    <location>
        <begin position="9"/>
        <end position="31"/>
    </location>
</feature>
<gene>
    <name evidence="2" type="ORF">DVA86_17560</name>
</gene>
<dbReference type="InterPro" id="IPR007278">
    <property type="entry name" value="DUF397"/>
</dbReference>
<dbReference type="KEGG" id="sarm:DVA86_17560"/>
<name>A0A345XRC4_9ACTN</name>
<feature type="domain" description="DUF397" evidence="1">
    <location>
        <begin position="32"/>
        <end position="84"/>
    </location>
</feature>
<accession>A0A345XRC4</accession>
<dbReference type="Pfam" id="PF04149">
    <property type="entry name" value="DUF397"/>
    <property type="match status" value="2"/>
</dbReference>
<organism evidence="2 3">
    <name type="scientific">Streptomyces armeniacus</name>
    <dbReference type="NCBI Taxonomy" id="83291"/>
    <lineage>
        <taxon>Bacteria</taxon>
        <taxon>Bacillati</taxon>
        <taxon>Actinomycetota</taxon>
        <taxon>Actinomycetes</taxon>
        <taxon>Kitasatosporales</taxon>
        <taxon>Streptomycetaceae</taxon>
        <taxon>Streptomyces</taxon>
    </lineage>
</organism>